<dbReference type="EMBL" id="SWJE01000008">
    <property type="protein sequence ID" value="TKC88066.1"/>
    <property type="molecule type" value="Genomic_DNA"/>
</dbReference>
<evidence type="ECO:0000313" key="2">
    <source>
        <dbReference type="EMBL" id="TKC88066.1"/>
    </source>
</evidence>
<proteinExistence type="predicted"/>
<comment type="caution">
    <text evidence="2">The sequence shown here is derived from an EMBL/GenBank/DDBJ whole genome shotgun (WGS) entry which is preliminary data.</text>
</comment>
<name>A0A4U1I470_9BURK</name>
<dbReference type="GO" id="GO:0016787">
    <property type="term" value="F:hydrolase activity"/>
    <property type="evidence" value="ECO:0007669"/>
    <property type="project" value="UniProtKB-KW"/>
</dbReference>
<keyword evidence="2" id="KW-0378">Hydrolase</keyword>
<dbReference type="PROSITE" id="PS51257">
    <property type="entry name" value="PROKAR_LIPOPROTEIN"/>
    <property type="match status" value="1"/>
</dbReference>
<organism evidence="2 3">
    <name type="scientific">Trinickia terrae</name>
    <dbReference type="NCBI Taxonomy" id="2571161"/>
    <lineage>
        <taxon>Bacteria</taxon>
        <taxon>Pseudomonadati</taxon>
        <taxon>Pseudomonadota</taxon>
        <taxon>Betaproteobacteria</taxon>
        <taxon>Burkholderiales</taxon>
        <taxon>Burkholderiaceae</taxon>
        <taxon>Trinickia</taxon>
    </lineage>
</organism>
<protein>
    <submittedName>
        <fullName evidence="2">Alpha/beta hydrolase</fullName>
    </submittedName>
</protein>
<dbReference type="Proteomes" id="UP000305539">
    <property type="component" value="Unassembled WGS sequence"/>
</dbReference>
<gene>
    <name evidence="2" type="ORF">FAZ69_15805</name>
</gene>
<dbReference type="SUPFAM" id="SSF53474">
    <property type="entry name" value="alpha/beta-Hydrolases"/>
    <property type="match status" value="1"/>
</dbReference>
<feature type="signal peptide" evidence="1">
    <location>
        <begin position="1"/>
        <end position="30"/>
    </location>
</feature>
<dbReference type="OrthoDB" id="5451115at2"/>
<reference evidence="2 3" key="1">
    <citation type="submission" date="2019-04" db="EMBL/GenBank/DDBJ databases">
        <title>Trinickia sp. 7GSK02, isolated from subtropical forest soil.</title>
        <authorList>
            <person name="Gao Z.-H."/>
            <person name="Qiu L.-H."/>
        </authorList>
    </citation>
    <scope>NUCLEOTIDE SEQUENCE [LARGE SCALE GENOMIC DNA]</scope>
    <source>
        <strain evidence="2 3">7GSK02</strain>
    </source>
</reference>
<dbReference type="Gene3D" id="3.40.50.1820">
    <property type="entry name" value="alpha/beta hydrolase"/>
    <property type="match status" value="1"/>
</dbReference>
<sequence length="291" mass="30659">MRNRPSRSAAYRAASALLVLLLAGSLAGCAALDPDAHADALAQPAHLQRETVDTGRFVLTAFSHISQPGKPLRVYIEGDGLAWLSRTEPSLDPTPRQAAGLALAAQDPAPNVVYLARPCQFTPMAMNPRCGIPYWTGKRFAPDVIASMNDAVNHFAALTPGQPVELVGYSGGGAVAVLIAARRTDVASIRTVAGNLDDEFVNRLHGVSPMPESENAIDFASRVAAIPQIHFSGADDETVPPSVAQRFIEAAGKQCARALTVPGMSHDGDWSRRWPALLSVAPACAIPASGQ</sequence>
<dbReference type="AlphaFoldDB" id="A0A4U1I470"/>
<keyword evidence="1" id="KW-0732">Signal</keyword>
<evidence type="ECO:0000313" key="3">
    <source>
        <dbReference type="Proteomes" id="UP000305539"/>
    </source>
</evidence>
<dbReference type="RefSeq" id="WP_136896327.1">
    <property type="nucleotide sequence ID" value="NZ_SWJE01000008.1"/>
</dbReference>
<feature type="chain" id="PRO_5020571062" evidence="1">
    <location>
        <begin position="31"/>
        <end position="291"/>
    </location>
</feature>
<evidence type="ECO:0000256" key="1">
    <source>
        <dbReference type="SAM" id="SignalP"/>
    </source>
</evidence>
<keyword evidence="3" id="KW-1185">Reference proteome</keyword>
<dbReference type="InterPro" id="IPR029058">
    <property type="entry name" value="AB_hydrolase_fold"/>
</dbReference>
<accession>A0A4U1I470</accession>